<evidence type="ECO:0000256" key="1">
    <source>
        <dbReference type="ARBA" id="ARBA00000085"/>
    </source>
</evidence>
<evidence type="ECO:0000259" key="16">
    <source>
        <dbReference type="PROSITE" id="PS50109"/>
    </source>
</evidence>
<evidence type="ECO:0000256" key="3">
    <source>
        <dbReference type="ARBA" id="ARBA00012438"/>
    </source>
</evidence>
<dbReference type="PANTHER" id="PTHR34220:SF11">
    <property type="entry name" value="SENSOR PROTEIN KINASE HPTS"/>
    <property type="match status" value="1"/>
</dbReference>
<feature type="region of interest" description="Disordered" evidence="14">
    <location>
        <begin position="606"/>
        <end position="625"/>
    </location>
</feature>
<dbReference type="Pfam" id="PF02743">
    <property type="entry name" value="dCache_1"/>
    <property type="match status" value="1"/>
</dbReference>
<evidence type="ECO:0000256" key="7">
    <source>
        <dbReference type="ARBA" id="ARBA00022692"/>
    </source>
</evidence>
<dbReference type="EC" id="2.7.13.3" evidence="3"/>
<dbReference type="GO" id="GO:0016301">
    <property type="term" value="F:kinase activity"/>
    <property type="evidence" value="ECO:0007669"/>
    <property type="project" value="UniProtKB-KW"/>
</dbReference>
<comment type="subcellular location">
    <subcellularLocation>
        <location evidence="2">Cell membrane</location>
        <topology evidence="2">Multi-pass membrane protein</topology>
    </subcellularLocation>
</comment>
<keyword evidence="4" id="KW-1003">Cell membrane</keyword>
<evidence type="ECO:0000256" key="14">
    <source>
        <dbReference type="SAM" id="MobiDB-lite"/>
    </source>
</evidence>
<evidence type="ECO:0000313" key="19">
    <source>
        <dbReference type="Proteomes" id="UP001344632"/>
    </source>
</evidence>
<dbReference type="EMBL" id="JARLKZ010000008">
    <property type="protein sequence ID" value="MEC0241144.1"/>
    <property type="molecule type" value="Genomic_DNA"/>
</dbReference>
<evidence type="ECO:0000256" key="4">
    <source>
        <dbReference type="ARBA" id="ARBA00022475"/>
    </source>
</evidence>
<feature type="domain" description="HAMP" evidence="17">
    <location>
        <begin position="320"/>
        <end position="372"/>
    </location>
</feature>
<proteinExistence type="predicted"/>
<keyword evidence="11 15" id="KW-1133">Transmembrane helix</keyword>
<evidence type="ECO:0000256" key="8">
    <source>
        <dbReference type="ARBA" id="ARBA00022741"/>
    </source>
</evidence>
<keyword evidence="10" id="KW-0067">ATP-binding</keyword>
<keyword evidence="6" id="KW-0808">Transferase</keyword>
<dbReference type="PANTHER" id="PTHR34220">
    <property type="entry name" value="SENSOR HISTIDINE KINASE YPDA"/>
    <property type="match status" value="1"/>
</dbReference>
<dbReference type="SUPFAM" id="SSF158472">
    <property type="entry name" value="HAMP domain-like"/>
    <property type="match status" value="1"/>
</dbReference>
<protein>
    <recommendedName>
        <fullName evidence="3">histidine kinase</fullName>
        <ecNumber evidence="3">2.7.13.3</ecNumber>
    </recommendedName>
</protein>
<gene>
    <name evidence="18" type="ORF">P4H66_14930</name>
</gene>
<evidence type="ECO:0000259" key="17">
    <source>
        <dbReference type="PROSITE" id="PS50885"/>
    </source>
</evidence>
<keyword evidence="19" id="KW-1185">Reference proteome</keyword>
<evidence type="ECO:0000256" key="12">
    <source>
        <dbReference type="ARBA" id="ARBA00023012"/>
    </source>
</evidence>
<sequence length="639" mass="72926">MRKLRIRLRVKLLMSFLVVILLSLSAVGIAFYTISARQLEQSTENQMTQIVNNAVHHTNLYLSSYQRSMVALLSNLSVKKYIDLPSDREEYENYRYMTDIRDSIVDPVWIRNPEISALYIIGYNGNALYYFNGGTEPSFAPKDTAEQIEYFKSHTDESGRLTIINHTIQGENAAPMLTLIRRIRGLSSSDMKGFVGIEVKSEELSTLWKGIDLGEDSYFFIVDDKGRIQYHTDPSKVGKMISGKLTDEMTQAGTSMFRSSAEGSKRAYISRKADYSGWNLVVSIPNSQLVKPLETTRMLIWIVAALTFFCALFLANRFGKSVTNPIRSLMKGMSQTEKGNWEFIPLPKRHDEITELIVRYNLMVNRLSELVDIVYQSELKNREMQAERQKAEFQSLQLQINPHFLYNTLETVVCYAVIQDSDEISEIVGALSYMLHYSVRTNLEEITVANELKHVMYFMVIINHRIGRTFEIDMRVSPDLLLRKMVRLTLQPLVENVFQHAFRYGVEDHHTIIIDAGEEEDGFWVSVEDNGCGMTHERLEELRAKLSENRLADDEEEGRLKGGIGVANVHRRIQLVFGEEYGLTVESSLEQGTKMIMRMPRSAVDNHTKGAANASSKPELLPPGFAGNERFVAGWITQQ</sequence>
<dbReference type="InterPro" id="IPR033479">
    <property type="entry name" value="dCache_1"/>
</dbReference>
<dbReference type="InterPro" id="IPR003660">
    <property type="entry name" value="HAMP_dom"/>
</dbReference>
<dbReference type="Proteomes" id="UP001344632">
    <property type="component" value="Unassembled WGS sequence"/>
</dbReference>
<keyword evidence="12" id="KW-0902">Two-component regulatory system</keyword>
<dbReference type="SMART" id="SM00304">
    <property type="entry name" value="HAMP"/>
    <property type="match status" value="1"/>
</dbReference>
<dbReference type="CDD" id="cd12912">
    <property type="entry name" value="PDC2_MCP_like"/>
    <property type="match status" value="1"/>
</dbReference>
<dbReference type="PROSITE" id="PS50109">
    <property type="entry name" value="HIS_KIN"/>
    <property type="match status" value="1"/>
</dbReference>
<dbReference type="InterPro" id="IPR050640">
    <property type="entry name" value="Bact_2-comp_sensor_kinase"/>
</dbReference>
<dbReference type="InterPro" id="IPR003594">
    <property type="entry name" value="HATPase_dom"/>
</dbReference>
<evidence type="ECO:0000256" key="13">
    <source>
        <dbReference type="ARBA" id="ARBA00023136"/>
    </source>
</evidence>
<keyword evidence="9 18" id="KW-0418">Kinase</keyword>
<dbReference type="RefSeq" id="WP_326088862.1">
    <property type="nucleotide sequence ID" value="NZ_JARLKZ010000008.1"/>
</dbReference>
<dbReference type="InterPro" id="IPR036890">
    <property type="entry name" value="HATPase_C_sf"/>
</dbReference>
<evidence type="ECO:0000256" key="5">
    <source>
        <dbReference type="ARBA" id="ARBA00022553"/>
    </source>
</evidence>
<dbReference type="InterPro" id="IPR005467">
    <property type="entry name" value="His_kinase_dom"/>
</dbReference>
<reference evidence="18 19" key="1">
    <citation type="submission" date="2023-03" db="EMBL/GenBank/DDBJ databases">
        <title>Bacillus Genome Sequencing.</title>
        <authorList>
            <person name="Dunlap C."/>
        </authorList>
    </citation>
    <scope>NUCLEOTIDE SEQUENCE [LARGE SCALE GENOMIC DNA]</scope>
    <source>
        <strain evidence="18 19">BD-525</strain>
    </source>
</reference>
<dbReference type="Gene3D" id="3.30.565.10">
    <property type="entry name" value="Histidine kinase-like ATPase, C-terminal domain"/>
    <property type="match status" value="1"/>
</dbReference>
<organism evidence="18 19">
    <name type="scientific">Paenibacillus dokdonensis</name>
    <dbReference type="NCBI Taxonomy" id="2567944"/>
    <lineage>
        <taxon>Bacteria</taxon>
        <taxon>Bacillati</taxon>
        <taxon>Bacillota</taxon>
        <taxon>Bacilli</taxon>
        <taxon>Bacillales</taxon>
        <taxon>Paenibacillaceae</taxon>
        <taxon>Paenibacillus</taxon>
    </lineage>
</organism>
<dbReference type="Gene3D" id="3.30.450.20">
    <property type="entry name" value="PAS domain"/>
    <property type="match status" value="1"/>
</dbReference>
<dbReference type="PROSITE" id="PS50885">
    <property type="entry name" value="HAMP"/>
    <property type="match status" value="1"/>
</dbReference>
<evidence type="ECO:0000313" key="18">
    <source>
        <dbReference type="EMBL" id="MEC0241144.1"/>
    </source>
</evidence>
<comment type="catalytic activity">
    <reaction evidence="1">
        <text>ATP + protein L-histidine = ADP + protein N-phospho-L-histidine.</text>
        <dbReference type="EC" id="2.7.13.3"/>
    </reaction>
</comment>
<evidence type="ECO:0000256" key="9">
    <source>
        <dbReference type="ARBA" id="ARBA00022777"/>
    </source>
</evidence>
<evidence type="ECO:0000256" key="6">
    <source>
        <dbReference type="ARBA" id="ARBA00022679"/>
    </source>
</evidence>
<accession>A0ABU6GN20</accession>
<dbReference type="SMART" id="SM00387">
    <property type="entry name" value="HATPase_c"/>
    <property type="match status" value="1"/>
</dbReference>
<evidence type="ECO:0000256" key="15">
    <source>
        <dbReference type="SAM" id="Phobius"/>
    </source>
</evidence>
<name>A0ABU6GN20_9BACL</name>
<comment type="caution">
    <text evidence="18">The sequence shown here is derived from an EMBL/GenBank/DDBJ whole genome shotgun (WGS) entry which is preliminary data.</text>
</comment>
<evidence type="ECO:0000256" key="11">
    <source>
        <dbReference type="ARBA" id="ARBA00022989"/>
    </source>
</evidence>
<keyword evidence="8" id="KW-0547">Nucleotide-binding</keyword>
<feature type="transmembrane region" description="Helical" evidence="15">
    <location>
        <begin position="12"/>
        <end position="34"/>
    </location>
</feature>
<feature type="domain" description="Histidine kinase" evidence="16">
    <location>
        <begin position="417"/>
        <end position="603"/>
    </location>
</feature>
<keyword evidence="5" id="KW-0597">Phosphoprotein</keyword>
<dbReference type="CDD" id="cd06225">
    <property type="entry name" value="HAMP"/>
    <property type="match status" value="1"/>
</dbReference>
<dbReference type="Pfam" id="PF06580">
    <property type="entry name" value="His_kinase"/>
    <property type="match status" value="1"/>
</dbReference>
<dbReference type="InterPro" id="IPR010559">
    <property type="entry name" value="Sig_transdc_His_kin_internal"/>
</dbReference>
<dbReference type="SUPFAM" id="SSF55874">
    <property type="entry name" value="ATPase domain of HSP90 chaperone/DNA topoisomerase II/histidine kinase"/>
    <property type="match status" value="1"/>
</dbReference>
<dbReference type="Pfam" id="PF00672">
    <property type="entry name" value="HAMP"/>
    <property type="match status" value="1"/>
</dbReference>
<evidence type="ECO:0000256" key="2">
    <source>
        <dbReference type="ARBA" id="ARBA00004651"/>
    </source>
</evidence>
<dbReference type="Pfam" id="PF02518">
    <property type="entry name" value="HATPase_c"/>
    <property type="match status" value="1"/>
</dbReference>
<keyword evidence="7 15" id="KW-0812">Transmembrane</keyword>
<evidence type="ECO:0000256" key="10">
    <source>
        <dbReference type="ARBA" id="ARBA00022840"/>
    </source>
</evidence>
<keyword evidence="13 15" id="KW-0472">Membrane</keyword>
<dbReference type="Gene3D" id="6.10.340.10">
    <property type="match status" value="1"/>
</dbReference>